<reference evidence="6" key="1">
    <citation type="submission" date="2025-02" db="EMBL/GenBank/DDBJ databases">
        <authorList>
            <consortium name="NCBI Genome Project"/>
        </authorList>
    </citation>
    <scope>NUCLEOTIDE SEQUENCE</scope>
</reference>
<proteinExistence type="predicted"/>
<dbReference type="PROSITE" id="PS50102">
    <property type="entry name" value="RRM"/>
    <property type="match status" value="1"/>
</dbReference>
<sequence>MNQSGFNDQDVSGNPGYIHVPDASFPGLRRKESGAFNAPARSGFHPTHSSRKAVATNSDLLSMSTPLPPASSAPTSSPPGSYLISDCCYRSQLPRSARLSCWLKPKRLTTATEPDLHRSGTMHTAVPDTAQAPDARGLSTLLGGLNIQGQRPGAKYNGLKSNMPLAVPSYNPLVLLPNGAIFGGLPYDQNPYLPPTGIYPGLASPCPVVPSSAGDFYHGATPNLEGPGLPNYGYNSFPQPAPACLPFQMMKTPTGYILQDLENLTQQDPPIPRAVPAMWTNPSELTLAKCLENREGITNVYIRGFLPETTDEMLHAYASRFGKIDRCKAIVDLDTGLCKGYARVWVHGLMIHMLTAPIDSDLSSTITSNLARTASVGSSILATRLALLRYIFGAASLRTIESNKVQKSRNSRLKDLEDKTSTNIYCTNIPIEWTEAVSRKDLRHHFEPYHVISEKISRDEKTGVSKEVGFARFETREIAEKVLSEYHNATAKDGVKLLLRFADTKAQKMLKQQSNERRAYRAGEYNYSVEVVQGSTPSPSINRLQQTASHLSPNSQGSYVSPVGMGAAWTPATSISPSTSRYLAKSQASNMKFNSWTSRNGPGGLENTPLYRGRRGVWTENTSGSSKANFATPTTSCVESRSERSSPRKEIKAGSLSPISSRREAWTVPLSCQCFLQAPSVATHMSDVWYLHGSPFCSSLKHLLRTRQAVQLSVRARISYNGAWSVSVTAGPWRPKVYGERKFTGWEDISGTSAFA</sequence>
<dbReference type="GO" id="GO:0003723">
    <property type="term" value="F:RNA binding"/>
    <property type="evidence" value="ECO:0007669"/>
    <property type="project" value="UniProtKB-UniRule"/>
</dbReference>
<evidence type="ECO:0000313" key="6">
    <source>
        <dbReference type="RefSeq" id="XP_059604136.1"/>
    </source>
</evidence>
<protein>
    <recommendedName>
        <fullName evidence="5">RRM domain-containing protein</fullName>
    </recommendedName>
</protein>
<dbReference type="Pfam" id="PF00076">
    <property type="entry name" value="RRM_1"/>
    <property type="match status" value="2"/>
</dbReference>
<dbReference type="SUPFAM" id="SSF54928">
    <property type="entry name" value="RNA-binding domain, RBD"/>
    <property type="match status" value="2"/>
</dbReference>
<feature type="compositionally biased region" description="Basic and acidic residues" evidence="4">
    <location>
        <begin position="640"/>
        <end position="652"/>
    </location>
</feature>
<keyword evidence="2 3" id="KW-0694">RNA-binding</keyword>
<dbReference type="RefSeq" id="XP_059604136.1">
    <property type="nucleotide sequence ID" value="XM_059749204.1"/>
</dbReference>
<dbReference type="KEGG" id="ang:An08g07820"/>
<dbReference type="VEuPathDB" id="FungiDB:An08g07820"/>
<accession>A0AAJ8BX43</accession>
<feature type="compositionally biased region" description="Polar residues" evidence="4">
    <location>
        <begin position="619"/>
        <end position="638"/>
    </location>
</feature>
<dbReference type="InterPro" id="IPR000504">
    <property type="entry name" value="RRM_dom"/>
</dbReference>
<feature type="domain" description="RRM" evidence="5">
    <location>
        <begin position="422"/>
        <end position="504"/>
    </location>
</feature>
<organism evidence="6">
    <name type="scientific">Aspergillus niger</name>
    <dbReference type="NCBI Taxonomy" id="5061"/>
    <lineage>
        <taxon>Eukaryota</taxon>
        <taxon>Fungi</taxon>
        <taxon>Dikarya</taxon>
        <taxon>Ascomycota</taxon>
        <taxon>Pezizomycotina</taxon>
        <taxon>Eurotiomycetes</taxon>
        <taxon>Eurotiomycetidae</taxon>
        <taxon>Eurotiales</taxon>
        <taxon>Aspergillaceae</taxon>
        <taxon>Aspergillus</taxon>
        <taxon>Aspergillus subgen. Circumdati</taxon>
    </lineage>
</organism>
<name>A0AAJ8BX43_ASPNG</name>
<evidence type="ECO:0000256" key="4">
    <source>
        <dbReference type="SAM" id="MobiDB-lite"/>
    </source>
</evidence>
<dbReference type="SMART" id="SM00360">
    <property type="entry name" value="RRM"/>
    <property type="match status" value="2"/>
</dbReference>
<feature type="region of interest" description="Disordered" evidence="4">
    <location>
        <begin position="619"/>
        <end position="654"/>
    </location>
</feature>
<feature type="region of interest" description="Disordered" evidence="4">
    <location>
        <begin position="1"/>
        <end position="53"/>
    </location>
</feature>
<dbReference type="InterPro" id="IPR012677">
    <property type="entry name" value="Nucleotide-bd_a/b_plait_sf"/>
</dbReference>
<gene>
    <name evidence="6" type="ORF">An08g07820</name>
</gene>
<evidence type="ECO:0000259" key="5">
    <source>
        <dbReference type="PROSITE" id="PS50102"/>
    </source>
</evidence>
<evidence type="ECO:0000256" key="1">
    <source>
        <dbReference type="ARBA" id="ARBA00022737"/>
    </source>
</evidence>
<feature type="compositionally biased region" description="Polar residues" evidence="4">
    <location>
        <begin position="1"/>
        <end position="12"/>
    </location>
</feature>
<dbReference type="InterPro" id="IPR035979">
    <property type="entry name" value="RBD_domain_sf"/>
</dbReference>
<dbReference type="PANTHER" id="PTHR24012">
    <property type="entry name" value="RNA BINDING PROTEIN"/>
    <property type="match status" value="1"/>
</dbReference>
<dbReference type="Gene3D" id="3.30.70.330">
    <property type="match status" value="2"/>
</dbReference>
<evidence type="ECO:0000256" key="3">
    <source>
        <dbReference type="PROSITE-ProRule" id="PRU00176"/>
    </source>
</evidence>
<reference evidence="6" key="2">
    <citation type="submission" date="2025-08" db="UniProtKB">
        <authorList>
            <consortium name="RefSeq"/>
        </authorList>
    </citation>
    <scope>IDENTIFICATION</scope>
</reference>
<evidence type="ECO:0000256" key="2">
    <source>
        <dbReference type="ARBA" id="ARBA00022884"/>
    </source>
</evidence>
<dbReference type="AlphaFoldDB" id="A0AAJ8BX43"/>
<keyword evidence="1" id="KW-0677">Repeat</keyword>
<dbReference type="GeneID" id="4983101"/>